<comment type="caution">
    <text evidence="2">The sequence shown here is derived from an EMBL/GenBank/DDBJ whole genome shotgun (WGS) entry which is preliminary data.</text>
</comment>
<feature type="compositionally biased region" description="Pro residues" evidence="1">
    <location>
        <begin position="1287"/>
        <end position="1296"/>
    </location>
</feature>
<protein>
    <submittedName>
        <fullName evidence="2">Uncharacterized protein</fullName>
    </submittedName>
</protein>
<feature type="compositionally biased region" description="Basic and acidic residues" evidence="1">
    <location>
        <begin position="1333"/>
        <end position="1377"/>
    </location>
</feature>
<feature type="compositionally biased region" description="Low complexity" evidence="1">
    <location>
        <begin position="1213"/>
        <end position="1226"/>
    </location>
</feature>
<sequence length="1637" mass="182222">MADEDSQMSAAVTPTPAGATCESEDVKIQLLASMEQALHHFGGPSQYLTKVLETKESYQDFMTWLWDEFPEAEDAVFSYQAALPSVTEEEVSQSLPLIVHVSALGFTKDCTLKPPCGSELALRMAELYLVEGFVTGDQPLYAMQHPSDVCLFGDVAPPWCYGRPDRVLKAFNLSYLKGFGRSTTLLMLLHCVRVSGVKLAEKLPHLYRSVRKIYLHCVHQVSRVEEALANMKISARHSLRTAHNTVQSVFVIRNLMRVGGLQDWSLFVRQWNSMSSKAFQITGRRQMALKLLFEVAPQDVLDAILQHVQTVSWDLCTWSDDSLASKKLYPNWNFPAKGQWQSRLRTTDKSMSLCISHLQNTRVQKLKVAQPKKPDVDQVEAASMRAAACWHLGQELLTTVPVCAAKLKEAWYDNFADGEGPVNDELQAVLLDKPVSFNIRTDIPTLQRLADELSFSKPVGATPEAELTIVVDRFNLLIKQLNYDVTVWQTWRSKCASLKVAAEAAKYQWRLDRRKRCQEAARHFIKSSMAFSVWEKKKTELAIADVMNLKKALAARSGAKLEDISYVLWLNASAPCLIPSAVMGQQLALMSWALSDQMRSVGLMMVPIFSHQRGKLCIDERAILEKIFTAGNHNCDWSYHVLFKEKTDARDLRPMVYSGTFIFASPLDLQQNPFFASQLRREQRTADLKQLAPRDMREVEALGDDSLPSSIDERDRISIASKHWQIGSTGCQAIIDAALTGAQPEPGQVILVDLFMRQGDMAEAFCRLKSGRPNVQYLGFAESQEEINYVEVHLQDMLAEMYEAGVPTPTGAKIEQEMAADLMEPMPPHPRLNVLVMKDEQLFLPVAMVREWQDHATCGPEFKVWMETFLSKHGKLIDPDEEKKKQEEESNKRSGDNSSTSGPSPKKPRLEAADAVGKEYYVVVADIQQPLIQEVKLEKNMPTVHLRGGDTAFLVNMSGKAWTGSHPCIALFGNGSYRILKEGQEANEKSIELQFASSEDLVVLGGSMQKLGQVLKDMREKKPDCRICYFDIVEDPQSVGAFTLKATHRVIFQKKDGEEGQIGKHNLGMKLPFRSSPLLKVIWHVRWTTKGLTPVKPACHVMGQVNLASEEALSGADRGCKLQIIGPKTAARWPAASRLPVSNDDGNQTCCFSSEEEVIDNPEVATVADDATVEDSMTTVEVHLNDDGIDDDVARVKVDEKDKSEAMMPPGRPLSGPSAAAAAVKAEPPDDKEAEPVPDKRPSDRLLERLAKENMQLRSALETQKAETLRVSLAMALGPHMNQAANLPPPPPPPPTAAGGPASSSGGTSAGPAAPTVARPKRQSGAWPSKNDNVARYKRQDVSPETRIRLDIRNEKKRPRDPADPSTDKAAKDNKSERKLSVLSSAILLRESLSLGPVLSQEMAVRLTRKGFLFFLEAAKPLGDSFVAELKVLRDTALRFKDLEGCEGKKRALQSFIDWMETASTCLSSPEESWEQIFKDNDGRPRPKAPPATFVQCQTSCCIDGCFADRVHQHYECETGDGRISLMPALSTLYNDMVAAVQVLDYDVFRNDDHGVGALSQDVKMVLKDGIVLLDGHRHVLLHRWLLQDHVCQHYEMQTDDGSDVRMALKDGIVLLDGVSDERDIDEPDADEEIVFK</sequence>
<evidence type="ECO:0000313" key="3">
    <source>
        <dbReference type="EMBL" id="CAL1131552.1"/>
    </source>
</evidence>
<reference evidence="2" key="1">
    <citation type="submission" date="2022-10" db="EMBL/GenBank/DDBJ databases">
        <authorList>
            <person name="Chen Y."/>
            <person name="Dougan E. K."/>
            <person name="Chan C."/>
            <person name="Rhodes N."/>
            <person name="Thang M."/>
        </authorList>
    </citation>
    <scope>NUCLEOTIDE SEQUENCE</scope>
</reference>
<feature type="compositionally biased region" description="Low complexity" evidence="1">
    <location>
        <begin position="1297"/>
        <end position="1316"/>
    </location>
</feature>
<accession>A0A9P1BRV3</accession>
<dbReference type="EMBL" id="CAMXCT010000392">
    <property type="protein sequence ID" value="CAI3978177.1"/>
    <property type="molecule type" value="Genomic_DNA"/>
</dbReference>
<reference evidence="3" key="2">
    <citation type="submission" date="2024-04" db="EMBL/GenBank/DDBJ databases">
        <authorList>
            <person name="Chen Y."/>
            <person name="Shah S."/>
            <person name="Dougan E. K."/>
            <person name="Thang M."/>
            <person name="Chan C."/>
        </authorList>
    </citation>
    <scope>NUCLEOTIDE SEQUENCE [LARGE SCALE GENOMIC DNA]</scope>
</reference>
<keyword evidence="4" id="KW-1185">Reference proteome</keyword>
<dbReference type="EMBL" id="CAMXCT020000392">
    <property type="protein sequence ID" value="CAL1131552.1"/>
    <property type="molecule type" value="Genomic_DNA"/>
</dbReference>
<evidence type="ECO:0000313" key="4">
    <source>
        <dbReference type="Proteomes" id="UP001152797"/>
    </source>
</evidence>
<feature type="region of interest" description="Disordered" evidence="1">
    <location>
        <begin position="1281"/>
        <end position="1377"/>
    </location>
</feature>
<name>A0A9P1BRV3_9DINO</name>
<feature type="region of interest" description="Disordered" evidence="1">
    <location>
        <begin position="876"/>
        <end position="910"/>
    </location>
</feature>
<evidence type="ECO:0000256" key="1">
    <source>
        <dbReference type="SAM" id="MobiDB-lite"/>
    </source>
</evidence>
<feature type="non-terminal residue" evidence="2">
    <location>
        <position position="1"/>
    </location>
</feature>
<gene>
    <name evidence="2" type="ORF">C1SCF055_LOCUS6250</name>
</gene>
<evidence type="ECO:0000313" key="2">
    <source>
        <dbReference type="EMBL" id="CAI3978177.1"/>
    </source>
</evidence>
<feature type="compositionally biased region" description="Basic and acidic residues" evidence="1">
    <location>
        <begin position="876"/>
        <end position="895"/>
    </location>
</feature>
<dbReference type="Proteomes" id="UP001152797">
    <property type="component" value="Unassembled WGS sequence"/>
</dbReference>
<proteinExistence type="predicted"/>
<dbReference type="EMBL" id="CAMXCT030000392">
    <property type="protein sequence ID" value="CAL4765489.1"/>
    <property type="molecule type" value="Genomic_DNA"/>
</dbReference>
<feature type="region of interest" description="Disordered" evidence="1">
    <location>
        <begin position="1200"/>
        <end position="1244"/>
    </location>
</feature>
<organism evidence="2">
    <name type="scientific">Cladocopium goreaui</name>
    <dbReference type="NCBI Taxonomy" id="2562237"/>
    <lineage>
        <taxon>Eukaryota</taxon>
        <taxon>Sar</taxon>
        <taxon>Alveolata</taxon>
        <taxon>Dinophyceae</taxon>
        <taxon>Suessiales</taxon>
        <taxon>Symbiodiniaceae</taxon>
        <taxon>Cladocopium</taxon>
    </lineage>
</organism>
<feature type="compositionally biased region" description="Basic and acidic residues" evidence="1">
    <location>
        <begin position="1227"/>
        <end position="1244"/>
    </location>
</feature>
<dbReference type="OrthoDB" id="437377at2759"/>